<dbReference type="PANTHER" id="PTHR23278">
    <property type="entry name" value="SIDESTEP PROTEIN"/>
    <property type="match status" value="1"/>
</dbReference>
<dbReference type="InterPro" id="IPR013106">
    <property type="entry name" value="Ig_V-set"/>
</dbReference>
<feature type="chain" id="PRO_5040254189" description="Ig-like domain-containing protein" evidence="1">
    <location>
        <begin position="20"/>
        <end position="197"/>
    </location>
</feature>
<dbReference type="SUPFAM" id="SSF48726">
    <property type="entry name" value="Immunoglobulin"/>
    <property type="match status" value="1"/>
</dbReference>
<evidence type="ECO:0000313" key="3">
    <source>
        <dbReference type="EMBL" id="CAG9812938.1"/>
    </source>
</evidence>
<evidence type="ECO:0000259" key="2">
    <source>
        <dbReference type="PROSITE" id="PS50835"/>
    </source>
</evidence>
<dbReference type="PANTHER" id="PTHR23278:SF19">
    <property type="entry name" value="OBSCURIN"/>
    <property type="match status" value="1"/>
</dbReference>
<accession>A0A9N9WZU5</accession>
<protein>
    <recommendedName>
        <fullName evidence="2">Ig-like domain-containing protein</fullName>
    </recommendedName>
</protein>
<dbReference type="InterPro" id="IPR007110">
    <property type="entry name" value="Ig-like_dom"/>
</dbReference>
<dbReference type="InterPro" id="IPR013783">
    <property type="entry name" value="Ig-like_fold"/>
</dbReference>
<organism evidence="3 4">
    <name type="scientific">Phaedon cochleariae</name>
    <name type="common">Mustard beetle</name>
    <dbReference type="NCBI Taxonomy" id="80249"/>
    <lineage>
        <taxon>Eukaryota</taxon>
        <taxon>Metazoa</taxon>
        <taxon>Ecdysozoa</taxon>
        <taxon>Arthropoda</taxon>
        <taxon>Hexapoda</taxon>
        <taxon>Insecta</taxon>
        <taxon>Pterygota</taxon>
        <taxon>Neoptera</taxon>
        <taxon>Endopterygota</taxon>
        <taxon>Coleoptera</taxon>
        <taxon>Polyphaga</taxon>
        <taxon>Cucujiformia</taxon>
        <taxon>Chrysomeloidea</taxon>
        <taxon>Chrysomelidae</taxon>
        <taxon>Chrysomelinae</taxon>
        <taxon>Chrysomelini</taxon>
        <taxon>Phaedon</taxon>
    </lineage>
</organism>
<dbReference type="Gene3D" id="2.60.40.10">
    <property type="entry name" value="Immunoglobulins"/>
    <property type="match status" value="1"/>
</dbReference>
<keyword evidence="1" id="KW-0732">Signal</keyword>
<keyword evidence="4" id="KW-1185">Reference proteome</keyword>
<feature type="signal peptide" evidence="1">
    <location>
        <begin position="1"/>
        <end position="19"/>
    </location>
</feature>
<sequence>MSTSVFLVLVLALLVTGEAEPATEFMEASDGGTASLPCNLTPVVTPDKISVVLWYKGVDESPIYKYDLRGSQPVRWADSSLQNRFFLRILDDNRAAMSISPTRLGDEQMFHCRVDFLKSPTRMTRVNLTIIAPARVNSESYDEIIAILSGHFAPRTSEMVCRFKFYRRSQQPEALLVSSRNFVIWKKIDVLAGPWRQ</sequence>
<name>A0A9N9WZU5_PHACE</name>
<evidence type="ECO:0000256" key="1">
    <source>
        <dbReference type="SAM" id="SignalP"/>
    </source>
</evidence>
<reference evidence="3" key="2">
    <citation type="submission" date="2022-10" db="EMBL/GenBank/DDBJ databases">
        <authorList>
            <consortium name="ENA_rothamsted_submissions"/>
            <consortium name="culmorum"/>
            <person name="King R."/>
        </authorList>
    </citation>
    <scope>NUCLEOTIDE SEQUENCE</scope>
</reference>
<dbReference type="Pfam" id="PF07686">
    <property type="entry name" value="V-set"/>
    <property type="match status" value="1"/>
</dbReference>
<gene>
    <name evidence="3" type="ORF">PHAECO_LOCUS824</name>
</gene>
<feature type="domain" description="Ig-like" evidence="2">
    <location>
        <begin position="21"/>
        <end position="129"/>
    </location>
</feature>
<dbReference type="InterPro" id="IPR036179">
    <property type="entry name" value="Ig-like_dom_sf"/>
</dbReference>
<dbReference type="EMBL" id="OU896707">
    <property type="protein sequence ID" value="CAG9812938.1"/>
    <property type="molecule type" value="Genomic_DNA"/>
</dbReference>
<proteinExistence type="predicted"/>
<evidence type="ECO:0000313" key="4">
    <source>
        <dbReference type="Proteomes" id="UP001153737"/>
    </source>
</evidence>
<dbReference type="OrthoDB" id="8825892at2759"/>
<dbReference type="AlphaFoldDB" id="A0A9N9WZU5"/>
<dbReference type="PROSITE" id="PS50835">
    <property type="entry name" value="IG_LIKE"/>
    <property type="match status" value="1"/>
</dbReference>
<dbReference type="Proteomes" id="UP001153737">
    <property type="component" value="Chromosome 1"/>
</dbReference>
<reference evidence="3" key="1">
    <citation type="submission" date="2022-01" db="EMBL/GenBank/DDBJ databases">
        <authorList>
            <person name="King R."/>
        </authorList>
    </citation>
    <scope>NUCLEOTIDE SEQUENCE</scope>
</reference>